<dbReference type="InterPro" id="IPR042216">
    <property type="entry name" value="MitoNEET_CISD"/>
</dbReference>
<name>A0ABU8HFF4_9BACI</name>
<dbReference type="Pfam" id="PF09360">
    <property type="entry name" value="zf-CDGSH"/>
    <property type="match status" value="1"/>
</dbReference>
<dbReference type="Gene3D" id="3.40.5.90">
    <property type="entry name" value="CDGSH iron-sulfur domain, mitoNEET-type"/>
    <property type="match status" value="1"/>
</dbReference>
<keyword evidence="7" id="KW-1185">Reference proteome</keyword>
<dbReference type="EMBL" id="JBBAXC010000009">
    <property type="protein sequence ID" value="MEI5907903.1"/>
    <property type="molecule type" value="Genomic_DNA"/>
</dbReference>
<organism evidence="6 7">
    <name type="scientific">Bacillus spongiae</name>
    <dbReference type="NCBI Taxonomy" id="2683610"/>
    <lineage>
        <taxon>Bacteria</taxon>
        <taxon>Bacillati</taxon>
        <taxon>Bacillota</taxon>
        <taxon>Bacilli</taxon>
        <taxon>Bacillales</taxon>
        <taxon>Bacillaceae</taxon>
        <taxon>Bacillus</taxon>
    </lineage>
</organism>
<dbReference type="InterPro" id="IPR010693">
    <property type="entry name" value="Divergent_4Fe-4S_mono-cluster"/>
</dbReference>
<comment type="caution">
    <text evidence="6">The sequence shown here is derived from an EMBL/GenBank/DDBJ whole genome shotgun (WGS) entry which is preliminary data.</text>
</comment>
<keyword evidence="2" id="KW-0479">Metal-binding</keyword>
<dbReference type="Pfam" id="PF06902">
    <property type="entry name" value="Fer4_19"/>
    <property type="match status" value="1"/>
</dbReference>
<evidence type="ECO:0000313" key="7">
    <source>
        <dbReference type="Proteomes" id="UP001312865"/>
    </source>
</evidence>
<evidence type="ECO:0000256" key="1">
    <source>
        <dbReference type="ARBA" id="ARBA00022714"/>
    </source>
</evidence>
<evidence type="ECO:0000313" key="6">
    <source>
        <dbReference type="EMBL" id="MEI5907903.1"/>
    </source>
</evidence>
<keyword evidence="4" id="KW-0411">Iron-sulfur</keyword>
<proteinExistence type="predicted"/>
<sequence>MKVESKRYTGKSIDVLFHKERCIHAAKCVRGLPEVFNLKEKPWVNADGATVDKIVEVIERCPSGALEYVRKDGGMQENPAEETTIKATANGPIFIKGHLSIKQKDDTIACTRATLCGCGSSNNRPFCDNSHLHENKS</sequence>
<evidence type="ECO:0000256" key="2">
    <source>
        <dbReference type="ARBA" id="ARBA00022723"/>
    </source>
</evidence>
<dbReference type="SMART" id="SM00704">
    <property type="entry name" value="ZnF_CDGSH"/>
    <property type="match status" value="1"/>
</dbReference>
<evidence type="ECO:0000259" key="5">
    <source>
        <dbReference type="SMART" id="SM00704"/>
    </source>
</evidence>
<gene>
    <name evidence="6" type="ORF">WAK64_12640</name>
</gene>
<dbReference type="Proteomes" id="UP001312865">
    <property type="component" value="Unassembled WGS sequence"/>
</dbReference>
<dbReference type="InterPro" id="IPR018967">
    <property type="entry name" value="FeS-contain_CDGSH-typ"/>
</dbReference>
<reference evidence="6 7" key="1">
    <citation type="journal article" date="2018" name="J. Microbiol.">
        <title>Bacillus spongiae sp. nov., isolated from sponge of Jeju Island.</title>
        <authorList>
            <person name="Lee G.E."/>
            <person name="Im W.T."/>
            <person name="Park J.S."/>
        </authorList>
    </citation>
    <scope>NUCLEOTIDE SEQUENCE [LARGE SCALE GENOMIC DNA]</scope>
    <source>
        <strain evidence="6 7">135PIL107-10</strain>
    </source>
</reference>
<evidence type="ECO:0000256" key="4">
    <source>
        <dbReference type="ARBA" id="ARBA00023014"/>
    </source>
</evidence>
<keyword evidence="1" id="KW-0001">2Fe-2S</keyword>
<evidence type="ECO:0000256" key="3">
    <source>
        <dbReference type="ARBA" id="ARBA00023004"/>
    </source>
</evidence>
<keyword evidence="3" id="KW-0408">Iron</keyword>
<dbReference type="RefSeq" id="WP_336587335.1">
    <property type="nucleotide sequence ID" value="NZ_JBBAXC010000009.1"/>
</dbReference>
<accession>A0ABU8HFF4</accession>
<dbReference type="Gene3D" id="3.30.70.20">
    <property type="match status" value="1"/>
</dbReference>
<feature type="domain" description="Iron-binding zinc finger CDGSH type" evidence="5">
    <location>
        <begin position="96"/>
        <end position="137"/>
    </location>
</feature>
<dbReference type="SUPFAM" id="SSF54862">
    <property type="entry name" value="4Fe-4S ferredoxins"/>
    <property type="match status" value="1"/>
</dbReference>
<protein>
    <submittedName>
        <fullName evidence="6">(4Fe-4S)-binding protein</fullName>
    </submittedName>
</protein>